<keyword evidence="2" id="KW-1185">Reference proteome</keyword>
<proteinExistence type="predicted"/>
<sequence length="128" mass="15109">MDLTKVSKNTKFKDLPENIKNVIYHLIKVNTDLSAPPQLDISLYEKTKIKIDSFDTQYKVDLFEQCVTNCEYYKNKKKVDYQVNESLDIIDSRLDNFINANSSEFLYEMYDCILSLNGRFNKIKKDEN</sequence>
<organism evidence="1 2">
    <name type="scientific">Tubulinosema ratisbonensis</name>
    <dbReference type="NCBI Taxonomy" id="291195"/>
    <lineage>
        <taxon>Eukaryota</taxon>
        <taxon>Fungi</taxon>
        <taxon>Fungi incertae sedis</taxon>
        <taxon>Microsporidia</taxon>
        <taxon>Tubulinosematoidea</taxon>
        <taxon>Tubulinosematidae</taxon>
        <taxon>Tubulinosema</taxon>
    </lineage>
</organism>
<accession>A0A437AJ17</accession>
<evidence type="ECO:0000313" key="2">
    <source>
        <dbReference type="Proteomes" id="UP000282876"/>
    </source>
</evidence>
<dbReference type="Proteomes" id="UP000282876">
    <property type="component" value="Unassembled WGS sequence"/>
</dbReference>
<dbReference type="EMBL" id="RCSS01000652">
    <property type="protein sequence ID" value="RVD91088.1"/>
    <property type="molecule type" value="Genomic_DNA"/>
</dbReference>
<name>A0A437AJ17_9MICR</name>
<dbReference type="VEuPathDB" id="MicrosporidiaDB:TUBRATIS_24700"/>
<dbReference type="OrthoDB" id="2186266at2759"/>
<reference evidence="1 2" key="1">
    <citation type="submission" date="2018-10" db="EMBL/GenBank/DDBJ databases">
        <title>Draft genome sequence of the microsporidian Tubulinosema ratisbonensis.</title>
        <authorList>
            <person name="Polonais V."/>
            <person name="Peyretaillade E."/>
            <person name="Niehus S."/>
            <person name="Wawrzyniak I."/>
            <person name="Franchet A."/>
            <person name="Gaspin C."/>
            <person name="Reichstadt M."/>
            <person name="Belser C."/>
            <person name="Labadie K."/>
            <person name="Delbac F."/>
            <person name="Ferrandon D."/>
        </authorList>
    </citation>
    <scope>NUCLEOTIDE SEQUENCE [LARGE SCALE GENOMIC DNA]</scope>
    <source>
        <strain evidence="1 2">Franzen</strain>
    </source>
</reference>
<comment type="caution">
    <text evidence="1">The sequence shown here is derived from an EMBL/GenBank/DDBJ whole genome shotgun (WGS) entry which is preliminary data.</text>
</comment>
<evidence type="ECO:0000313" key="1">
    <source>
        <dbReference type="EMBL" id="RVD91088.1"/>
    </source>
</evidence>
<protein>
    <submittedName>
        <fullName evidence="1">Uncharacterized protein</fullName>
    </submittedName>
</protein>
<dbReference type="AlphaFoldDB" id="A0A437AJ17"/>
<gene>
    <name evidence="1" type="ORF">TUBRATIS_24700</name>
</gene>